<evidence type="ECO:0000256" key="7">
    <source>
        <dbReference type="SAM" id="MobiDB-lite"/>
    </source>
</evidence>
<sequence>MTTEPEPRVGVVVPIYNVEPYLEECLASIARQSIRELDVVLVDDGSTDESAKIARAFAGRDPRFRLVQQPNGGLGHARNVGAALVRGRFLAFVDSDDVLPAYALELLVGTLERTGSDIASGNVQLLSDDGLVQSPMHRRPMGTTRLRTHVTRDQLLMYDRLVPNKVFRRRFWDEHAFRFPEGVLYEDIPVTLPAHFLASSVDVVSEPVYYWRQRVGGDLSITQRRTEIAAVTDRFAAVETVSRFLGSRPEPKVRACKREYDAVALRSDLRIFLNVLGDADDEFRARFVELAQGFLEQADRTALNDLPAILRLKWHLVGRGLVPETLRVLEYERRGLRIPVTRRWWRHYARYPFWGDRRLRIPRRVFRLGEELTARAQLHEATWRDGKLHITGHAFIANVGTRFPWSSVKVVGVRETGSGATRVIPAWTRRCPDADDVARDPDHSHVWSGFSATIDPKRLRRGGRYVDGTWLVAAGVYERGLLRRGALAAAPSGSGAHPDWHYVTEDVRVIPLVTRGGTLRLRVETVRARLTGHDVVDGSVEIRGTILGGVPDGAAVVVRRRPGTLLNRYPVAPDGTAGGFRVRVPLGELIDDMPHGGRPGGAEPDEGVGWRLDLSLPSDPATVKAAAKRAAANASAVEDGPAPPDGFASADDPEAAGGPGAPDDFGAAEGPDAADDPAPHDDPAPADDHAPHDPAATDELVRIVLDDGVPEGLYAHAGKEFVVYRSRHGYAGLKARTPRPLLTGASPGQDGTLVLAGDWPDGAPDAAELVLRSRDRKEEHAFPLSRADGRFSAELPLSRLPSLGGVLPLAAGKWDIRVRPSADGTHPAGPSLAVPLDHAALERLPVETTLDGRRYIFREQGYDVPVVEVHSDLRPDERGAYRQARTRARHYHAPRRAASLRPAVLYVSYSGKQYSDSPRAIHEELVRRDTDVEHLWVVRDAQVELPETARPVRLWGAEWYEAMARSRYIVTNAHLPEWFVRRPGQVVVQTWHGTPLKHIGFDIEDVQFANTRYLEKVAKETPSWSYLVSPNAFSTPILRRAFRYEGELIETGYPRNDVLASPDRHVLAELVRERLGLPPGKRAVLYAPTWRDDSFYGPGKYRLDMRLDLGRAAAELGDDHVLLVRRHPNVVDTVPEVAGGFVRDVSAYPDIAELFLVADVLMTDYSSLMFDYANTGRPMLFFTYDLEHYRDELRGFYFDFENEAPGPLLGSSDEVIEALRSIDEVGRSYAAPYERFARRFCELDDGKAASRVVDRILKSG</sequence>
<evidence type="ECO:0000256" key="5">
    <source>
        <dbReference type="ARBA" id="ARBA00022944"/>
    </source>
</evidence>
<dbReference type="Gene3D" id="3.40.50.11820">
    <property type="match status" value="1"/>
</dbReference>
<dbReference type="Proteomes" id="UP001569963">
    <property type="component" value="Unassembled WGS sequence"/>
</dbReference>
<comment type="caution">
    <text evidence="9">The sequence shown here is derived from an EMBL/GenBank/DDBJ whole genome shotgun (WGS) entry which is preliminary data.</text>
</comment>
<feature type="domain" description="Glycosyltransferase 2-like" evidence="8">
    <location>
        <begin position="11"/>
        <end position="156"/>
    </location>
</feature>
<keyword evidence="3" id="KW-1003">Cell membrane</keyword>
<evidence type="ECO:0000313" key="10">
    <source>
        <dbReference type="Proteomes" id="UP001569963"/>
    </source>
</evidence>
<dbReference type="InterPro" id="IPR043149">
    <property type="entry name" value="TagF_N"/>
</dbReference>
<keyword evidence="6" id="KW-0472">Membrane</keyword>
<dbReference type="InterPro" id="IPR043148">
    <property type="entry name" value="TagF_C"/>
</dbReference>
<feature type="compositionally biased region" description="Basic and acidic residues" evidence="7">
    <location>
        <begin position="677"/>
        <end position="692"/>
    </location>
</feature>
<dbReference type="SUPFAM" id="SSF53448">
    <property type="entry name" value="Nucleotide-diphospho-sugar transferases"/>
    <property type="match status" value="1"/>
</dbReference>
<protein>
    <submittedName>
        <fullName evidence="9">CDP-glycerol glycerophosphotransferase family protein</fullName>
    </submittedName>
</protein>
<dbReference type="EMBL" id="JAXCEI010000001">
    <property type="protein sequence ID" value="MFA1537984.1"/>
    <property type="molecule type" value="Genomic_DNA"/>
</dbReference>
<evidence type="ECO:0000256" key="2">
    <source>
        <dbReference type="ARBA" id="ARBA00010488"/>
    </source>
</evidence>
<comment type="subcellular location">
    <subcellularLocation>
        <location evidence="1">Cell membrane</location>
        <topology evidence="1">Peripheral membrane protein</topology>
    </subcellularLocation>
</comment>
<dbReference type="Gene3D" id="3.40.50.12580">
    <property type="match status" value="1"/>
</dbReference>
<dbReference type="CDD" id="cd00761">
    <property type="entry name" value="Glyco_tranf_GTA_type"/>
    <property type="match status" value="1"/>
</dbReference>
<evidence type="ECO:0000256" key="1">
    <source>
        <dbReference type="ARBA" id="ARBA00004202"/>
    </source>
</evidence>
<keyword evidence="5" id="KW-0777">Teichoic acid biosynthesis</keyword>
<evidence type="ECO:0000256" key="4">
    <source>
        <dbReference type="ARBA" id="ARBA00022679"/>
    </source>
</evidence>
<name>A0ABV4Q7M1_9ACTN</name>
<dbReference type="RefSeq" id="WP_371947310.1">
    <property type="nucleotide sequence ID" value="NZ_JAXCEI010000001.1"/>
</dbReference>
<evidence type="ECO:0000313" key="9">
    <source>
        <dbReference type="EMBL" id="MFA1537984.1"/>
    </source>
</evidence>
<feature type="region of interest" description="Disordered" evidence="7">
    <location>
        <begin position="591"/>
        <end position="614"/>
    </location>
</feature>
<keyword evidence="4" id="KW-0808">Transferase</keyword>
<dbReference type="InterPro" id="IPR007554">
    <property type="entry name" value="Glycerophosphate_synth"/>
</dbReference>
<dbReference type="Pfam" id="PF00535">
    <property type="entry name" value="Glycos_transf_2"/>
    <property type="match status" value="1"/>
</dbReference>
<dbReference type="SUPFAM" id="SSF53756">
    <property type="entry name" value="UDP-Glycosyltransferase/glycogen phosphorylase"/>
    <property type="match status" value="1"/>
</dbReference>
<feature type="compositionally biased region" description="Low complexity" evidence="7">
    <location>
        <begin position="661"/>
        <end position="671"/>
    </location>
</feature>
<dbReference type="Gene3D" id="3.90.550.10">
    <property type="entry name" value="Spore Coat Polysaccharide Biosynthesis Protein SpsA, Chain A"/>
    <property type="match status" value="1"/>
</dbReference>
<dbReference type="InterPro" id="IPR051612">
    <property type="entry name" value="Teichoic_Acid_Biosynth"/>
</dbReference>
<organism evidence="9 10">
    <name type="scientific">Actinomadura monticuli</name>
    <dbReference type="NCBI Taxonomy" id="3097367"/>
    <lineage>
        <taxon>Bacteria</taxon>
        <taxon>Bacillati</taxon>
        <taxon>Actinomycetota</taxon>
        <taxon>Actinomycetes</taxon>
        <taxon>Streptosporangiales</taxon>
        <taxon>Thermomonosporaceae</taxon>
        <taxon>Actinomadura</taxon>
    </lineage>
</organism>
<dbReference type="Pfam" id="PF04464">
    <property type="entry name" value="Glyphos_transf"/>
    <property type="match status" value="1"/>
</dbReference>
<dbReference type="PANTHER" id="PTHR37316:SF3">
    <property type="entry name" value="TEICHOIC ACID GLYCEROL-PHOSPHATE TRANSFERASE"/>
    <property type="match status" value="1"/>
</dbReference>
<dbReference type="PANTHER" id="PTHR37316">
    <property type="entry name" value="TEICHOIC ACID GLYCEROL-PHOSPHATE PRIMASE"/>
    <property type="match status" value="1"/>
</dbReference>
<gene>
    <name evidence="9" type="ORF">SM611_03495</name>
</gene>
<reference evidence="9 10" key="1">
    <citation type="submission" date="2023-11" db="EMBL/GenBank/DDBJ databases">
        <title>Actinomadura monticuli sp. nov., isolated from volcanic ash.</title>
        <authorList>
            <person name="Lee S.D."/>
            <person name="Yang H."/>
            <person name="Kim I.S."/>
        </authorList>
    </citation>
    <scope>NUCLEOTIDE SEQUENCE [LARGE SCALE GENOMIC DNA]</scope>
    <source>
        <strain evidence="9 10">DLS-62</strain>
    </source>
</reference>
<proteinExistence type="inferred from homology"/>
<feature type="region of interest" description="Disordered" evidence="7">
    <location>
        <begin position="634"/>
        <end position="694"/>
    </location>
</feature>
<accession>A0ABV4Q7M1</accession>
<comment type="similarity">
    <text evidence="2">Belongs to the CDP-glycerol glycerophosphotransferase family.</text>
</comment>
<dbReference type="InterPro" id="IPR029044">
    <property type="entry name" value="Nucleotide-diphossugar_trans"/>
</dbReference>
<keyword evidence="10" id="KW-1185">Reference proteome</keyword>
<evidence type="ECO:0000256" key="6">
    <source>
        <dbReference type="ARBA" id="ARBA00023136"/>
    </source>
</evidence>
<dbReference type="InterPro" id="IPR001173">
    <property type="entry name" value="Glyco_trans_2-like"/>
</dbReference>
<evidence type="ECO:0000259" key="8">
    <source>
        <dbReference type="Pfam" id="PF00535"/>
    </source>
</evidence>
<evidence type="ECO:0000256" key="3">
    <source>
        <dbReference type="ARBA" id="ARBA00022475"/>
    </source>
</evidence>